<evidence type="ECO:0000313" key="3">
    <source>
        <dbReference type="EMBL" id="QII10317.1"/>
    </source>
</evidence>
<accession>Q1PZ15</accession>
<dbReference type="Proteomes" id="UP000221734">
    <property type="component" value="Chromosome Kuenenia_stuttgartiensis_MBR1"/>
</dbReference>
<dbReference type="PROSITE" id="PS51257">
    <property type="entry name" value="PROKAR_LIPOPROTEIN"/>
    <property type="match status" value="1"/>
</dbReference>
<proteinExistence type="predicted"/>
<name>Q1PZ15_KUEST</name>
<keyword evidence="1" id="KW-0732">Signal</keyword>
<gene>
    <name evidence="2" type="primary">GalE</name>
    <name evidence="3" type="synonym">galE</name>
    <name evidence="3" type="ORF">KsCSTR_09380</name>
    <name evidence="4" type="ORF">KSMBR1_1351</name>
    <name evidence="2" type="ORF">kustd1574</name>
</gene>
<dbReference type="AlphaFoldDB" id="Q1PZ15"/>
<dbReference type="RefSeq" id="WP_099324613.1">
    <property type="nucleotide sequence ID" value="NZ_CP049055.1"/>
</dbReference>
<protein>
    <submittedName>
        <fullName evidence="3">Putative UDP-glucose 4-epimerase</fullName>
    </submittedName>
    <submittedName>
        <fullName evidence="2">Similar to UDP-glucose 4-epimerase</fullName>
    </submittedName>
</protein>
<reference evidence="3 6" key="5">
    <citation type="submission" date="2020-02" db="EMBL/GenBank/DDBJ databases">
        <title>Newly sequenced genome of strain CSTR1 showed variability in Candidatus Kuenenia stuttgartiensis genomes.</title>
        <authorList>
            <person name="Ding C."/>
            <person name="Adrian L."/>
        </authorList>
    </citation>
    <scope>NUCLEOTIDE SEQUENCE [LARGE SCALE GENOMIC DNA]</scope>
    <source>
        <strain evidence="3 6">CSTR1</strain>
    </source>
</reference>
<reference evidence="4" key="4">
    <citation type="submission" date="2017-10" db="EMBL/GenBank/DDBJ databases">
        <authorList>
            <person name="Banno H."/>
            <person name="Chua N.-H."/>
        </authorList>
    </citation>
    <scope>NUCLEOTIDE SEQUENCE [LARGE SCALE GENOMIC DNA]</scope>
    <source>
        <strain evidence="4">Kuenenia_mbr1_ru-nijmegen</strain>
    </source>
</reference>
<evidence type="ECO:0000313" key="2">
    <source>
        <dbReference type="EMBL" id="CAJ72319.1"/>
    </source>
</evidence>
<reference evidence="2" key="2">
    <citation type="submission" date="2006-01" db="EMBL/GenBank/DDBJ databases">
        <authorList>
            <person name="Genoscope"/>
        </authorList>
    </citation>
    <scope>NUCLEOTIDE SEQUENCE</scope>
</reference>
<keyword evidence="5" id="KW-1185">Reference proteome</keyword>
<dbReference type="KEGG" id="kst:KSMBR1_1351"/>
<dbReference type="Proteomes" id="UP000501926">
    <property type="component" value="Chromosome"/>
</dbReference>
<organism evidence="2">
    <name type="scientific">Kuenenia stuttgartiensis</name>
    <dbReference type="NCBI Taxonomy" id="174633"/>
    <lineage>
        <taxon>Bacteria</taxon>
        <taxon>Pseudomonadati</taxon>
        <taxon>Planctomycetota</taxon>
        <taxon>Candidatus Brocadiia</taxon>
        <taxon>Candidatus Brocadiales</taxon>
        <taxon>Candidatus Brocadiaceae</taxon>
        <taxon>Candidatus Kuenenia</taxon>
    </lineage>
</organism>
<evidence type="ECO:0000256" key="1">
    <source>
        <dbReference type="ARBA" id="ARBA00022729"/>
    </source>
</evidence>
<evidence type="ECO:0000313" key="5">
    <source>
        <dbReference type="Proteomes" id="UP000221734"/>
    </source>
</evidence>
<dbReference type="SUPFAM" id="SSF89392">
    <property type="entry name" value="Prokaryotic lipoproteins and lipoprotein localization factors"/>
    <property type="match status" value="1"/>
</dbReference>
<evidence type="ECO:0000313" key="4">
    <source>
        <dbReference type="EMBL" id="SOH03851.1"/>
    </source>
</evidence>
<sequence>MEVCKEITDKVLKSAMKLSIIKSVFLFVILLSGCAGSKSAIMQRSIWEDTSAILNSTGGEAQNLSVQQIKEVLIDNNSKLTTLRAKAKITLTAPESKGPVTCTGLIVYETPNHLRVIGSKLATTLFDMSTDGNTFWIYVPSEKKVYTGSSNALHKVNSSGMGISPNDMAGLFNLKNILGGESTVLEIWPYYWIIYAIDTNEGKINLKGKLLINRSNTDTFRCETFNPDGSVRLQAVFTDYSDFDSCRLPQRIDVRWPTYNTAMGITLSDIIVNSQLDSKIFTFTIPNGVEVVHMGN</sequence>
<dbReference type="EMBL" id="LT934425">
    <property type="protein sequence ID" value="SOH03851.1"/>
    <property type="molecule type" value="Genomic_DNA"/>
</dbReference>
<dbReference type="Gene3D" id="2.50.20.10">
    <property type="entry name" value="Lipoprotein localisation LolA/LolB/LppX"/>
    <property type="match status" value="1"/>
</dbReference>
<evidence type="ECO:0000313" key="6">
    <source>
        <dbReference type="Proteomes" id="UP000501926"/>
    </source>
</evidence>
<reference evidence="5" key="3">
    <citation type="submission" date="2017-10" db="EMBL/GenBank/DDBJ databases">
        <authorList>
            <person name="Frank J."/>
        </authorList>
    </citation>
    <scope>NUCLEOTIDE SEQUENCE [LARGE SCALE GENOMIC DNA]</scope>
</reference>
<dbReference type="EMBL" id="CP049055">
    <property type="protein sequence ID" value="QII10317.1"/>
    <property type="molecule type" value="Genomic_DNA"/>
</dbReference>
<reference evidence="2" key="1">
    <citation type="journal article" date="2006" name="Nature">
        <title>Deciphering the evolution and metabolism of an anammox bacterium from a community genome.</title>
        <authorList>
            <person name="Strous M."/>
            <person name="Pelletier E."/>
            <person name="Mangenot S."/>
            <person name="Rattei T."/>
            <person name="Lehner A."/>
            <person name="Taylor M.W."/>
            <person name="Horn M."/>
            <person name="Daims H."/>
            <person name="Bartol-Mavel D."/>
            <person name="Wincker P."/>
            <person name="Barbe V."/>
            <person name="Fonknechten N."/>
            <person name="Vallenet D."/>
            <person name="Segurens B."/>
            <person name="Schenowitz-Truong C."/>
            <person name="Medigue C."/>
            <person name="Collingro A."/>
            <person name="Snel B."/>
            <person name="Dutilh B.E."/>
            <person name="OpDenCamp H.J.M."/>
            <person name="vanDerDrift C."/>
            <person name="Cirpus I."/>
            <person name="vanDePas-Schoonen K.T."/>
            <person name="Harhangi H.R."/>
            <person name="vanNiftrik L."/>
            <person name="Schmid M."/>
            <person name="Keltjens J."/>
            <person name="vanDeVossenberg J."/>
            <person name="Kartal B."/>
            <person name="Meier H."/>
            <person name="Frishman D."/>
            <person name="Huynen M.A."/>
            <person name="Mewes H."/>
            <person name="Weissenbach J."/>
            <person name="Jetten M.S.M."/>
            <person name="Wagner M."/>
            <person name="LePaslier D."/>
        </authorList>
    </citation>
    <scope>NUCLEOTIDE SEQUENCE</scope>
</reference>
<dbReference type="EMBL" id="CT573072">
    <property type="protein sequence ID" value="CAJ72319.1"/>
    <property type="molecule type" value="Genomic_DNA"/>
</dbReference>
<dbReference type="InterPro" id="IPR029046">
    <property type="entry name" value="LolA/LolB/LppX"/>
</dbReference>